<dbReference type="Pfam" id="PF14322">
    <property type="entry name" value="SusD-like_3"/>
    <property type="match status" value="1"/>
</dbReference>
<dbReference type="InterPro" id="IPR011990">
    <property type="entry name" value="TPR-like_helical_dom_sf"/>
</dbReference>
<dbReference type="EMBL" id="CP037933">
    <property type="protein sequence ID" value="QBN19952.1"/>
    <property type="molecule type" value="Genomic_DNA"/>
</dbReference>
<keyword evidence="10" id="KW-1185">Reference proteome</keyword>
<reference evidence="10" key="1">
    <citation type="submission" date="2019-03" db="EMBL/GenBank/DDBJ databases">
        <title>Flavobacterium sp.</title>
        <authorList>
            <person name="Kim H."/>
        </authorList>
    </citation>
    <scope>NUCLEOTIDE SEQUENCE [LARGE SCALE GENOMIC DNA]</scope>
    <source>
        <strain evidence="10">GS13</strain>
    </source>
</reference>
<feature type="chain" id="PRO_5020607724" evidence="6">
    <location>
        <begin position="23"/>
        <end position="490"/>
    </location>
</feature>
<name>A0A4V1AH14_9FLAO</name>
<comment type="subcellular location">
    <subcellularLocation>
        <location evidence="1">Cell outer membrane</location>
    </subcellularLocation>
</comment>
<evidence type="ECO:0000256" key="4">
    <source>
        <dbReference type="ARBA" id="ARBA00023136"/>
    </source>
</evidence>
<organism evidence="9 10">
    <name type="scientific">Flavobacterium nackdongense</name>
    <dbReference type="NCBI Taxonomy" id="2547394"/>
    <lineage>
        <taxon>Bacteria</taxon>
        <taxon>Pseudomonadati</taxon>
        <taxon>Bacteroidota</taxon>
        <taxon>Flavobacteriia</taxon>
        <taxon>Flavobacteriales</taxon>
        <taxon>Flavobacteriaceae</taxon>
        <taxon>Flavobacterium</taxon>
    </lineage>
</organism>
<dbReference type="RefSeq" id="WP_133277468.1">
    <property type="nucleotide sequence ID" value="NZ_CP037933.1"/>
</dbReference>
<dbReference type="Pfam" id="PF07980">
    <property type="entry name" value="SusD_RagB"/>
    <property type="match status" value="1"/>
</dbReference>
<evidence type="ECO:0000256" key="6">
    <source>
        <dbReference type="SAM" id="SignalP"/>
    </source>
</evidence>
<sequence length="490" mass="54581">MKIINKKYIVLMILSLVLGACSEDFLDKKPTEFVGQSDATATADNLYTLLNGIHRSLYIRYEQQSETGIAGVMQAVDIAGEDIVYPVTNGWFLGFYNWQSNTNQNGQDVRFPYRTFYQINRNANTIINSVDAATGSLATKKIVKGQALVYRAFCHFQLVQLYGKRYVNGTTNSQLGVPIVLTVNTELINRSTVEEVYTQINKDLDEAMVLLTGYTKPNNSHLDLRVAQGLKARVALVQGKWAVAADFASKARAGKNLMTIAEYGSGFNNYANQEWMWGSFVNDLQTESFANFGAYMSRNFSSTVIRSCPKAINSKLYNLIPTTDVRSTIFSRTGQHPNITLVSTAQRFPFTSQKFLAVSTGDSRCDVPYMRAAEMFLIEAEAKANLGAADAAKVLFDLVSKRDPSYVLSTKTGAALLSDIYIQRRIELWGEGFRFFDLKRTNSPLDRTGAQHNTTITGGVMTVPADDKRWQLLLPISEINLNPAIEQNPI</sequence>
<evidence type="ECO:0000313" key="10">
    <source>
        <dbReference type="Proteomes" id="UP000291124"/>
    </source>
</evidence>
<dbReference type="KEGG" id="fnk:E1750_14475"/>
<dbReference type="Gene3D" id="1.25.40.390">
    <property type="match status" value="1"/>
</dbReference>
<accession>A0A4V1AH14</accession>
<evidence type="ECO:0000313" key="9">
    <source>
        <dbReference type="EMBL" id="QBN19952.1"/>
    </source>
</evidence>
<keyword evidence="5" id="KW-0998">Cell outer membrane</keyword>
<feature type="domain" description="SusD-like N-terminal" evidence="8">
    <location>
        <begin position="89"/>
        <end position="215"/>
    </location>
</feature>
<proteinExistence type="inferred from homology"/>
<comment type="similarity">
    <text evidence="2">Belongs to the SusD family.</text>
</comment>
<keyword evidence="3 6" id="KW-0732">Signal</keyword>
<dbReference type="OrthoDB" id="9792139at2"/>
<evidence type="ECO:0000256" key="5">
    <source>
        <dbReference type="ARBA" id="ARBA00023237"/>
    </source>
</evidence>
<feature type="signal peptide" evidence="6">
    <location>
        <begin position="1"/>
        <end position="22"/>
    </location>
</feature>
<dbReference type="PROSITE" id="PS51257">
    <property type="entry name" value="PROKAR_LIPOPROTEIN"/>
    <property type="match status" value="1"/>
</dbReference>
<feature type="domain" description="RagB/SusD" evidence="7">
    <location>
        <begin position="358"/>
        <end position="489"/>
    </location>
</feature>
<dbReference type="GO" id="GO:0009279">
    <property type="term" value="C:cell outer membrane"/>
    <property type="evidence" value="ECO:0007669"/>
    <property type="project" value="UniProtKB-SubCell"/>
</dbReference>
<evidence type="ECO:0000256" key="2">
    <source>
        <dbReference type="ARBA" id="ARBA00006275"/>
    </source>
</evidence>
<dbReference type="InterPro" id="IPR012944">
    <property type="entry name" value="SusD_RagB_dom"/>
</dbReference>
<evidence type="ECO:0000259" key="8">
    <source>
        <dbReference type="Pfam" id="PF14322"/>
    </source>
</evidence>
<gene>
    <name evidence="9" type="ORF">E1750_14475</name>
</gene>
<dbReference type="Proteomes" id="UP000291124">
    <property type="component" value="Chromosome"/>
</dbReference>
<dbReference type="SUPFAM" id="SSF48452">
    <property type="entry name" value="TPR-like"/>
    <property type="match status" value="1"/>
</dbReference>
<dbReference type="InterPro" id="IPR033985">
    <property type="entry name" value="SusD-like_N"/>
</dbReference>
<evidence type="ECO:0000259" key="7">
    <source>
        <dbReference type="Pfam" id="PF07980"/>
    </source>
</evidence>
<dbReference type="AlphaFoldDB" id="A0A4V1AH14"/>
<evidence type="ECO:0000256" key="3">
    <source>
        <dbReference type="ARBA" id="ARBA00022729"/>
    </source>
</evidence>
<protein>
    <submittedName>
        <fullName evidence="9">RagB/SusD family nutrient uptake outer membrane protein</fullName>
    </submittedName>
</protein>
<evidence type="ECO:0000256" key="1">
    <source>
        <dbReference type="ARBA" id="ARBA00004442"/>
    </source>
</evidence>
<keyword evidence="4" id="KW-0472">Membrane</keyword>